<accession>A0A0F6ACL6</accession>
<dbReference type="AlphaFoldDB" id="A0A0F6ACL6"/>
<proteinExistence type="predicted"/>
<evidence type="ECO:0000313" key="1">
    <source>
        <dbReference type="EMBL" id="KKE83883.1"/>
    </source>
</evidence>
<reference evidence="1 2" key="1">
    <citation type="journal article" date="2015" name="BMC Genomics">
        <title>Genome mining reveals unlocked bioactive potential of marine Gram-negative bacteria.</title>
        <authorList>
            <person name="Machado H."/>
            <person name="Sonnenschein E.C."/>
            <person name="Melchiorsen J."/>
            <person name="Gram L."/>
        </authorList>
    </citation>
    <scope>NUCLEOTIDE SEQUENCE [LARGE SCALE GENOMIC DNA]</scope>
    <source>
        <strain evidence="1 2">S4054</strain>
    </source>
</reference>
<comment type="caution">
    <text evidence="1">The sequence shown here is derived from an EMBL/GenBank/DDBJ whole genome shotgun (WGS) entry which is preliminary data.</text>
</comment>
<organism evidence="1 2">
    <name type="scientific">Pseudoalteromonas luteoviolacea S4054</name>
    <dbReference type="NCBI Taxonomy" id="1129367"/>
    <lineage>
        <taxon>Bacteria</taxon>
        <taxon>Pseudomonadati</taxon>
        <taxon>Pseudomonadota</taxon>
        <taxon>Gammaproteobacteria</taxon>
        <taxon>Alteromonadales</taxon>
        <taxon>Pseudoalteromonadaceae</taxon>
        <taxon>Pseudoalteromonas</taxon>
    </lineage>
</organism>
<sequence length="52" mass="5431">MKMIANKQCRLIAGGSGLLGPADPFSVGRNSQQCMLIANSSSSGQVKPKQKP</sequence>
<dbReference type="Proteomes" id="UP000033434">
    <property type="component" value="Unassembled WGS sequence"/>
</dbReference>
<dbReference type="PATRIC" id="fig|1129367.4.peg.1935"/>
<name>A0A0F6ACL6_9GAMM</name>
<dbReference type="RefSeq" id="WP_155401372.1">
    <property type="nucleotide sequence ID" value="NZ_AUXW01000139.1"/>
</dbReference>
<dbReference type="EMBL" id="AUXW01000139">
    <property type="protein sequence ID" value="KKE83883.1"/>
    <property type="molecule type" value="Genomic_DNA"/>
</dbReference>
<evidence type="ECO:0000313" key="2">
    <source>
        <dbReference type="Proteomes" id="UP000033434"/>
    </source>
</evidence>
<gene>
    <name evidence="1" type="ORF">N479_10760</name>
</gene>
<protein>
    <submittedName>
        <fullName evidence="1">Uncharacterized protein</fullName>
    </submittedName>
</protein>